<keyword evidence="8" id="KW-1185">Reference proteome</keyword>
<dbReference type="InterPro" id="IPR015940">
    <property type="entry name" value="UBA"/>
</dbReference>
<dbReference type="InterPro" id="IPR019103">
    <property type="entry name" value="Peptidase_aspartic_DDI1-type"/>
</dbReference>
<dbReference type="PANTHER" id="PTHR12917:SF1">
    <property type="entry name" value="AT13091P"/>
    <property type="match status" value="1"/>
</dbReference>
<dbReference type="PROSITE" id="PS00141">
    <property type="entry name" value="ASP_PROTEASE"/>
    <property type="match status" value="1"/>
</dbReference>
<dbReference type="OMA" id="TMLYINM"/>
<feature type="domain" description="UBA" evidence="5">
    <location>
        <begin position="364"/>
        <end position="404"/>
    </location>
</feature>
<dbReference type="SUPFAM" id="SSF50630">
    <property type="entry name" value="Acid proteases"/>
    <property type="match status" value="1"/>
</dbReference>
<dbReference type="OrthoDB" id="1047367at2759"/>
<name>A0A158RBW4_THECL</name>
<dbReference type="AlphaFoldDB" id="A0A158RBW4"/>
<evidence type="ECO:0000256" key="2">
    <source>
        <dbReference type="ARBA" id="ARBA00022670"/>
    </source>
</evidence>
<evidence type="ECO:0000259" key="6">
    <source>
        <dbReference type="PROSITE" id="PS50175"/>
    </source>
</evidence>
<evidence type="ECO:0000256" key="1">
    <source>
        <dbReference type="ARBA" id="ARBA00009136"/>
    </source>
</evidence>
<accession>A0A158RBW4</accession>
<dbReference type="PROSITE" id="PS50030">
    <property type="entry name" value="UBA"/>
    <property type="match status" value="1"/>
</dbReference>
<dbReference type="CDD" id="cd05479">
    <property type="entry name" value="RP_DDI"/>
    <property type="match status" value="1"/>
</dbReference>
<dbReference type="WBParaSite" id="TCLT_0000579501-mRNA-1">
    <property type="protein sequence ID" value="TCLT_0000579501-mRNA-1"/>
    <property type="gene ID" value="TCLT_0000579501"/>
</dbReference>
<sequence length="408" mass="45586">MKITVTCNLTGDDAFLIEITADMLIENFLLVCRSEIPSLQNIPVWQMSILHNGYTTIMDGENLKKTIRDMHIFDNDIVMVSATKPVASSSEAESSSNLIADLVRSIKVPGDKKPLRDMVLRPSDIRMLRFLFDSLRANDQARDRYRVIMPDLVAAAEQNNFDAFTKQYLVDREESLSKANMVFDPTNVEGQRMIAEQIQRDNIDFSHRFAMEHMPEVYIPVTMLYINMKINGVEVQALVDSGAQVSILSDNVAQRCNLMRLVDERFKGTLSGVGGLREILGKIHACQVQIEQQFFPCSFNVLVNHHVEVLLGLDILKRHKCSIDLEKNCLRFGTLATTCFLPESEITRTVTPSLLTNPSGLQPEVDSANLASLMALGFEEAAARAMLLECANDVEMAAANLLAKQSSP</sequence>
<comment type="similarity">
    <text evidence="1">Belongs to the DDI1 family.</text>
</comment>
<gene>
    <name evidence="7" type="ORF">TCLT_LOCUS5784</name>
</gene>
<evidence type="ECO:0000259" key="5">
    <source>
        <dbReference type="PROSITE" id="PS50030"/>
    </source>
</evidence>
<dbReference type="PANTHER" id="PTHR12917">
    <property type="entry name" value="ASPARTYL PROTEASE DDI-RELATED"/>
    <property type="match status" value="1"/>
</dbReference>
<dbReference type="SUPFAM" id="SSF46934">
    <property type="entry name" value="UBA-like"/>
    <property type="match status" value="1"/>
</dbReference>
<evidence type="ECO:0000313" key="8">
    <source>
        <dbReference type="Proteomes" id="UP000276776"/>
    </source>
</evidence>
<dbReference type="InterPro" id="IPR001969">
    <property type="entry name" value="Aspartic_peptidase_AS"/>
</dbReference>
<dbReference type="GO" id="GO:0006508">
    <property type="term" value="P:proteolysis"/>
    <property type="evidence" value="ECO:0007669"/>
    <property type="project" value="UniProtKB-KW"/>
</dbReference>
<dbReference type="Gene3D" id="3.10.20.90">
    <property type="entry name" value="Phosphatidylinositol 3-kinase Catalytic Subunit, Chain A, domain 1"/>
    <property type="match status" value="1"/>
</dbReference>
<evidence type="ECO:0000313" key="9">
    <source>
        <dbReference type="WBParaSite" id="TCLT_0000579501-mRNA-1"/>
    </source>
</evidence>
<dbReference type="CDD" id="cd14291">
    <property type="entry name" value="UBA1_NUB1_like"/>
    <property type="match status" value="1"/>
</dbReference>
<proteinExistence type="inferred from homology"/>
<reference evidence="7 8" key="2">
    <citation type="submission" date="2018-11" db="EMBL/GenBank/DDBJ databases">
        <authorList>
            <consortium name="Pathogen Informatics"/>
        </authorList>
    </citation>
    <scope>NUCLEOTIDE SEQUENCE [LARGE SCALE GENOMIC DNA]</scope>
</reference>
<keyword evidence="4" id="KW-0378">Hydrolase</keyword>
<protein>
    <submittedName>
        <fullName evidence="9">UBA domain-containing protein</fullName>
    </submittedName>
</protein>
<dbReference type="Gene3D" id="2.40.70.10">
    <property type="entry name" value="Acid Proteases"/>
    <property type="match status" value="1"/>
</dbReference>
<dbReference type="InterPro" id="IPR021109">
    <property type="entry name" value="Peptidase_aspartic_dom_sf"/>
</dbReference>
<evidence type="ECO:0000313" key="7">
    <source>
        <dbReference type="EMBL" id="VDN03071.1"/>
    </source>
</evidence>
<dbReference type="EMBL" id="UYYF01004363">
    <property type="protein sequence ID" value="VDN03071.1"/>
    <property type="molecule type" value="Genomic_DNA"/>
</dbReference>
<dbReference type="GO" id="GO:0004190">
    <property type="term" value="F:aspartic-type endopeptidase activity"/>
    <property type="evidence" value="ECO:0007669"/>
    <property type="project" value="UniProtKB-KW"/>
</dbReference>
<evidence type="ECO:0000256" key="3">
    <source>
        <dbReference type="ARBA" id="ARBA00022750"/>
    </source>
</evidence>
<dbReference type="Gene3D" id="1.10.8.10">
    <property type="entry name" value="DNA helicase RuvA subunit, C-terminal domain"/>
    <property type="match status" value="1"/>
</dbReference>
<keyword evidence="2" id="KW-0645">Protease</keyword>
<dbReference type="STRING" id="103827.A0A158RBW4"/>
<feature type="domain" description="Peptidase A2" evidence="6">
    <location>
        <begin position="235"/>
        <end position="275"/>
    </location>
</feature>
<reference evidence="9" key="1">
    <citation type="submission" date="2016-04" db="UniProtKB">
        <authorList>
            <consortium name="WormBaseParasite"/>
        </authorList>
    </citation>
    <scope>IDENTIFICATION</scope>
</reference>
<organism evidence="9">
    <name type="scientific">Thelazia callipaeda</name>
    <name type="common">Oriental eyeworm</name>
    <name type="synonym">Parasitic nematode</name>
    <dbReference type="NCBI Taxonomy" id="103827"/>
    <lineage>
        <taxon>Eukaryota</taxon>
        <taxon>Metazoa</taxon>
        <taxon>Ecdysozoa</taxon>
        <taxon>Nematoda</taxon>
        <taxon>Chromadorea</taxon>
        <taxon>Rhabditida</taxon>
        <taxon>Spirurina</taxon>
        <taxon>Spiruromorpha</taxon>
        <taxon>Thelazioidea</taxon>
        <taxon>Thelaziidae</taxon>
        <taxon>Thelazia</taxon>
    </lineage>
</organism>
<dbReference type="InterPro" id="IPR001995">
    <property type="entry name" value="Peptidase_A2_cat"/>
</dbReference>
<dbReference type="PROSITE" id="PS50175">
    <property type="entry name" value="ASP_PROT_RETROV"/>
    <property type="match status" value="1"/>
</dbReference>
<dbReference type="InterPro" id="IPR009060">
    <property type="entry name" value="UBA-like_sf"/>
</dbReference>
<evidence type="ECO:0000256" key="4">
    <source>
        <dbReference type="ARBA" id="ARBA00022801"/>
    </source>
</evidence>
<dbReference type="Proteomes" id="UP000276776">
    <property type="component" value="Unassembled WGS sequence"/>
</dbReference>
<dbReference type="Pfam" id="PF09668">
    <property type="entry name" value="Asp_protease"/>
    <property type="match status" value="1"/>
</dbReference>
<keyword evidence="3" id="KW-0064">Aspartyl protease</keyword>